<feature type="transmembrane region" description="Helical" evidence="1">
    <location>
        <begin position="551"/>
        <end position="572"/>
    </location>
</feature>
<keyword evidence="1" id="KW-0812">Transmembrane</keyword>
<dbReference type="EMBL" id="BKAG01000004">
    <property type="protein sequence ID" value="GEP41680.1"/>
    <property type="molecule type" value="Genomic_DNA"/>
</dbReference>
<accession>A0A512M4M4</accession>
<feature type="domain" description="DUF4178" evidence="2">
    <location>
        <begin position="25"/>
        <end position="160"/>
    </location>
</feature>
<organism evidence="3 4">
    <name type="scientific">Brevifollis gellanilyticus</name>
    <dbReference type="NCBI Taxonomy" id="748831"/>
    <lineage>
        <taxon>Bacteria</taxon>
        <taxon>Pseudomonadati</taxon>
        <taxon>Verrucomicrobiota</taxon>
        <taxon>Verrucomicrobiia</taxon>
        <taxon>Verrucomicrobiales</taxon>
        <taxon>Verrucomicrobiaceae</taxon>
    </lineage>
</organism>
<keyword evidence="1" id="KW-1133">Transmembrane helix</keyword>
<evidence type="ECO:0000313" key="4">
    <source>
        <dbReference type="Proteomes" id="UP000321577"/>
    </source>
</evidence>
<keyword evidence="1" id="KW-0472">Membrane</keyword>
<protein>
    <recommendedName>
        <fullName evidence="2">DUF4178 domain-containing protein</fullName>
    </recommendedName>
</protein>
<dbReference type="AlphaFoldDB" id="A0A512M4M4"/>
<feature type="transmembrane region" description="Helical" evidence="1">
    <location>
        <begin position="413"/>
        <end position="432"/>
    </location>
</feature>
<evidence type="ECO:0000313" key="3">
    <source>
        <dbReference type="EMBL" id="GEP41680.1"/>
    </source>
</evidence>
<dbReference type="Proteomes" id="UP000321577">
    <property type="component" value="Unassembled WGS sequence"/>
</dbReference>
<dbReference type="InterPro" id="IPR025235">
    <property type="entry name" value="DUF4178"/>
</dbReference>
<comment type="caution">
    <text evidence="3">The sequence shown here is derived from an EMBL/GenBank/DDBJ whole genome shotgun (WGS) entry which is preliminary data.</text>
</comment>
<name>A0A512M4M4_9BACT</name>
<dbReference type="Pfam" id="PF13785">
    <property type="entry name" value="DUF4178"/>
    <property type="match status" value="2"/>
</dbReference>
<gene>
    <name evidence="3" type="ORF">BGE01nite_09710</name>
</gene>
<feature type="domain" description="DUF4178" evidence="2">
    <location>
        <begin position="246"/>
        <end position="373"/>
    </location>
</feature>
<sequence length="595" mass="66325">MVRKDFNVATFGQMAELPNDLSPLKLGTKGQWQGRAFTLLGRLRLHYGDGSWNEWYADFGNGTFGWIAEVMGYYTISFPQTVSLHGIDERTAAGKMVAIQGESWQVTDVKEARCIAAEGELPMIAPPGWSRLGLDLTGPKGQFGTIEIVEGERAFFSGDYAQFDELHLSELRKVPGWDQDAEITRRQSTAMSCPKCGAPVNLRAEGQTMSAVCGSCASILDATTPDLKEIGNVSKNTLKLKLMLPIGARGLLNNELWEVVGFMRRKDKWCSWDEYLLFNPWLGFRFLVNFKGHWSIVSILPGHHTGSVWNGEHFKLFAREEVTTTDVLGEFYWRVKSGERATVSDHIAPPHVLSSEVMPGLNEITWSGGEYINHLEVQKAFLRDGSKLPAPVGPYLNEPNPHHHKWKDVRGKFVMLLLGFCILQFLFMGWGVEKNIAQVQASYEPALNGQTITTGTFKVTGHRAPLHISAASVLAQDTYLALKGRLVETTTKRGYDVIFPLTNYTTAPDDHVQNVTITGIPAGEYYLALTPDAPPALASANVTFTVRHGGIFWSNFWLGIAGISLWPVWTLLRAGSFEKRRWMESDFNPYVSSDD</sequence>
<evidence type="ECO:0000259" key="2">
    <source>
        <dbReference type="Pfam" id="PF13785"/>
    </source>
</evidence>
<evidence type="ECO:0000256" key="1">
    <source>
        <dbReference type="SAM" id="Phobius"/>
    </source>
</evidence>
<keyword evidence="4" id="KW-1185">Reference proteome</keyword>
<proteinExistence type="predicted"/>
<reference evidence="3 4" key="1">
    <citation type="submission" date="2019-07" db="EMBL/GenBank/DDBJ databases">
        <title>Whole genome shotgun sequence of Brevifollis gellanilyticus NBRC 108608.</title>
        <authorList>
            <person name="Hosoyama A."/>
            <person name="Uohara A."/>
            <person name="Ohji S."/>
            <person name="Ichikawa N."/>
        </authorList>
    </citation>
    <scope>NUCLEOTIDE SEQUENCE [LARGE SCALE GENOMIC DNA]</scope>
    <source>
        <strain evidence="3 4">NBRC 108608</strain>
    </source>
</reference>